<gene>
    <name evidence="1" type="ORF">JF539_12575</name>
</gene>
<accession>A0A939J420</accession>
<dbReference type="EMBL" id="JAEKJZ010000002">
    <property type="protein sequence ID" value="MBN9671172.1"/>
    <property type="molecule type" value="Genomic_DNA"/>
</dbReference>
<evidence type="ECO:0000313" key="2">
    <source>
        <dbReference type="Proteomes" id="UP000664096"/>
    </source>
</evidence>
<organism evidence="1 2">
    <name type="scientific">Roseibium aggregatum</name>
    <dbReference type="NCBI Taxonomy" id="187304"/>
    <lineage>
        <taxon>Bacteria</taxon>
        <taxon>Pseudomonadati</taxon>
        <taxon>Pseudomonadota</taxon>
        <taxon>Alphaproteobacteria</taxon>
        <taxon>Hyphomicrobiales</taxon>
        <taxon>Stappiaceae</taxon>
        <taxon>Roseibium</taxon>
    </lineage>
</organism>
<reference evidence="1" key="1">
    <citation type="submission" date="2020-12" db="EMBL/GenBank/DDBJ databases">
        <title>Oil enriched cultivation method for isolating marine PHA-producing bacteria.</title>
        <authorList>
            <person name="Zheng W."/>
            <person name="Yu S."/>
            <person name="Huang Y."/>
        </authorList>
    </citation>
    <scope>NUCLEOTIDE SEQUENCE</scope>
    <source>
        <strain evidence="1">SY-2-12</strain>
    </source>
</reference>
<sequence>MGRTKFFQENQPAPATRTRLRGGTLLDLDKAPICACTLYDLEDGNIGIVLPEDDTKVPGKVIVNDEKDRTTTAVRIRWRMGPYLFTSFLEEPVPAGSVNSV</sequence>
<evidence type="ECO:0000313" key="1">
    <source>
        <dbReference type="EMBL" id="MBN9671172.1"/>
    </source>
</evidence>
<dbReference type="AlphaFoldDB" id="A0A939J420"/>
<comment type="caution">
    <text evidence="1">The sequence shown here is derived from an EMBL/GenBank/DDBJ whole genome shotgun (WGS) entry which is preliminary data.</text>
</comment>
<proteinExistence type="predicted"/>
<dbReference type="Proteomes" id="UP000664096">
    <property type="component" value="Unassembled WGS sequence"/>
</dbReference>
<name>A0A939J420_9HYPH</name>
<protein>
    <submittedName>
        <fullName evidence="1">Uncharacterized protein</fullName>
    </submittedName>
</protein>
<dbReference type="RefSeq" id="WP_207141022.1">
    <property type="nucleotide sequence ID" value="NZ_JAEKJZ010000002.1"/>
</dbReference>